<evidence type="ECO:0000313" key="8">
    <source>
        <dbReference type="EMBL" id="RHY07763.1"/>
    </source>
</evidence>
<dbReference type="InterPro" id="IPR018200">
    <property type="entry name" value="USP_CS"/>
</dbReference>
<dbReference type="GO" id="GO:0005634">
    <property type="term" value="C:nucleus"/>
    <property type="evidence" value="ECO:0007669"/>
    <property type="project" value="TreeGrafter"/>
</dbReference>
<evidence type="ECO:0000256" key="4">
    <source>
        <dbReference type="ARBA" id="ARBA00022801"/>
    </source>
</evidence>
<dbReference type="VEuPathDB" id="FungiDB:H257_15670"/>
<dbReference type="GO" id="GO:0006508">
    <property type="term" value="P:proteolysis"/>
    <property type="evidence" value="ECO:0007669"/>
    <property type="project" value="UniProtKB-KW"/>
</dbReference>
<dbReference type="EC" id="3.4.19.12" evidence="6"/>
<dbReference type="GO" id="GO:0016579">
    <property type="term" value="P:protein deubiquitination"/>
    <property type="evidence" value="ECO:0007669"/>
    <property type="project" value="InterPro"/>
</dbReference>
<dbReference type="SUPFAM" id="SSF54001">
    <property type="entry name" value="Cysteine proteinases"/>
    <property type="match status" value="1"/>
</dbReference>
<dbReference type="EMBL" id="QUSZ01005904">
    <property type="protein sequence ID" value="RHY07763.1"/>
    <property type="molecule type" value="Genomic_DNA"/>
</dbReference>
<keyword evidence="5 6" id="KW-0788">Thiol protease</keyword>
<feature type="domain" description="USP" evidence="7">
    <location>
        <begin position="118"/>
        <end position="391"/>
    </location>
</feature>
<dbReference type="InterPro" id="IPR038765">
    <property type="entry name" value="Papain-like_cys_pep_sf"/>
</dbReference>
<evidence type="ECO:0000256" key="2">
    <source>
        <dbReference type="ARBA" id="ARBA00022670"/>
    </source>
</evidence>
<dbReference type="InterPro" id="IPR050164">
    <property type="entry name" value="Peptidase_C19"/>
</dbReference>
<comment type="catalytic activity">
    <reaction evidence="1 6">
        <text>Thiol-dependent hydrolysis of ester, thioester, amide, peptide and isopeptide bonds formed by the C-terminal Gly of ubiquitin (a 76-residue protein attached to proteins as an intracellular targeting signal).</text>
        <dbReference type="EC" id="3.4.19.12"/>
    </reaction>
</comment>
<dbReference type="Pfam" id="PF00443">
    <property type="entry name" value="UCH"/>
    <property type="match status" value="1"/>
</dbReference>
<evidence type="ECO:0000256" key="1">
    <source>
        <dbReference type="ARBA" id="ARBA00000707"/>
    </source>
</evidence>
<dbReference type="PROSITE" id="PS00973">
    <property type="entry name" value="USP_2"/>
    <property type="match status" value="1"/>
</dbReference>
<dbReference type="InterPro" id="IPR001394">
    <property type="entry name" value="Peptidase_C19_UCH"/>
</dbReference>
<dbReference type="PANTHER" id="PTHR24006:SF687">
    <property type="entry name" value="UBIQUITIN CARBOXYL-TERMINAL HYDROLASE 10"/>
    <property type="match status" value="1"/>
</dbReference>
<dbReference type="Proteomes" id="UP000265427">
    <property type="component" value="Unassembled WGS sequence"/>
</dbReference>
<reference evidence="8 9" key="1">
    <citation type="submission" date="2018-08" db="EMBL/GenBank/DDBJ databases">
        <title>Aphanomyces genome sequencing and annotation.</title>
        <authorList>
            <person name="Minardi D."/>
            <person name="Oidtmann B."/>
            <person name="Van Der Giezen M."/>
            <person name="Studholme D.J."/>
        </authorList>
    </citation>
    <scope>NUCLEOTIDE SEQUENCE [LARGE SCALE GENOMIC DNA]</scope>
    <source>
        <strain evidence="8 9">Kv</strain>
    </source>
</reference>
<dbReference type="PROSITE" id="PS00972">
    <property type="entry name" value="USP_1"/>
    <property type="match status" value="1"/>
</dbReference>
<evidence type="ECO:0000313" key="9">
    <source>
        <dbReference type="Proteomes" id="UP000265427"/>
    </source>
</evidence>
<dbReference type="AlphaFoldDB" id="A0A397AIS0"/>
<evidence type="ECO:0000256" key="3">
    <source>
        <dbReference type="ARBA" id="ARBA00022786"/>
    </source>
</evidence>
<dbReference type="InterPro" id="IPR028889">
    <property type="entry name" value="USP"/>
</dbReference>
<protein>
    <recommendedName>
        <fullName evidence="6">Ubiquitin carboxyl-terminal hydrolase</fullName>
        <ecNumber evidence="6">3.4.19.12</ecNumber>
    </recommendedName>
</protein>
<organism evidence="8 9">
    <name type="scientific">Aphanomyces astaci</name>
    <name type="common">Crayfish plague agent</name>
    <dbReference type="NCBI Taxonomy" id="112090"/>
    <lineage>
        <taxon>Eukaryota</taxon>
        <taxon>Sar</taxon>
        <taxon>Stramenopiles</taxon>
        <taxon>Oomycota</taxon>
        <taxon>Saprolegniomycetes</taxon>
        <taxon>Saprolegniales</taxon>
        <taxon>Verrucalvaceae</taxon>
        <taxon>Aphanomyces</taxon>
    </lineage>
</organism>
<gene>
    <name evidence="8" type="ORF">DYB36_002563</name>
</gene>
<dbReference type="GO" id="GO:0004843">
    <property type="term" value="F:cysteine-type deubiquitinase activity"/>
    <property type="evidence" value="ECO:0007669"/>
    <property type="project" value="UniProtKB-UniRule"/>
</dbReference>
<keyword evidence="3 6" id="KW-0833">Ubl conjugation pathway</keyword>
<evidence type="ECO:0000256" key="5">
    <source>
        <dbReference type="ARBA" id="ARBA00022807"/>
    </source>
</evidence>
<name>A0A397AIS0_APHAT</name>
<sequence>MGIMHDSDSDAGQGGVSVDSLLAALPSTDNGIHEEAWRAHVSFGSWLSVFSNGQWRRAQVVDETDNLLCVSFNDSDEEDMWIDRGSQDIAQENIEDASLIAVDTSTWQPPISSPRPPSGLTNVGNMCFLNSLLQQLYWRPHFRDLILCTPPTNAIEHALVECFEGLHLNDGTSIDASAVLAASGLEGGQQQDIQQVFLLLMNLLESHPAVGCVSGAIRHTLRYGGARRTSIAAFHCLSLDVVGVTSLEESLAEWAATEQICDFDWDERATGVTISKQSTVETMPSLMVCHLNRFTLNYHTWATDKVPSRLAFPIKFPLDDQYILRGVVVHCGDQASSGHYKAYIQDNSTSLWMEFNDSIVRPWDVHTNVEADCFGGPCSDQCAYLLVYEKQQLDHS</sequence>
<keyword evidence="4 6" id="KW-0378">Hydrolase</keyword>
<evidence type="ECO:0000259" key="7">
    <source>
        <dbReference type="PROSITE" id="PS50235"/>
    </source>
</evidence>
<proteinExistence type="inferred from homology"/>
<dbReference type="Gene3D" id="3.90.70.10">
    <property type="entry name" value="Cysteine proteinases"/>
    <property type="match status" value="1"/>
</dbReference>
<comment type="caution">
    <text evidence="8">The sequence shown here is derived from an EMBL/GenBank/DDBJ whole genome shotgun (WGS) entry which is preliminary data.</text>
</comment>
<dbReference type="PROSITE" id="PS50235">
    <property type="entry name" value="USP_3"/>
    <property type="match status" value="1"/>
</dbReference>
<accession>A0A397AIS0</accession>
<dbReference type="CDD" id="cd02257">
    <property type="entry name" value="Peptidase_C19"/>
    <property type="match status" value="1"/>
</dbReference>
<dbReference type="PANTHER" id="PTHR24006">
    <property type="entry name" value="UBIQUITIN CARBOXYL-TERMINAL HYDROLASE"/>
    <property type="match status" value="1"/>
</dbReference>
<keyword evidence="2 6" id="KW-0645">Protease</keyword>
<comment type="similarity">
    <text evidence="6">Belongs to the peptidase C19 family.</text>
</comment>
<evidence type="ECO:0000256" key="6">
    <source>
        <dbReference type="RuleBase" id="RU366025"/>
    </source>
</evidence>
<dbReference type="GO" id="GO:0005829">
    <property type="term" value="C:cytosol"/>
    <property type="evidence" value="ECO:0007669"/>
    <property type="project" value="TreeGrafter"/>
</dbReference>